<proteinExistence type="predicted"/>
<name>A0A420WGN1_9PROT</name>
<evidence type="ECO:0000313" key="2">
    <source>
        <dbReference type="Proteomes" id="UP000277424"/>
    </source>
</evidence>
<dbReference type="EMBL" id="RBIG01000002">
    <property type="protein sequence ID" value="RKQ70126.1"/>
    <property type="molecule type" value="Genomic_DNA"/>
</dbReference>
<accession>A0A420WGN1</accession>
<comment type="caution">
    <text evidence="1">The sequence shown here is derived from an EMBL/GenBank/DDBJ whole genome shotgun (WGS) entry which is preliminary data.</text>
</comment>
<reference evidence="1 2" key="1">
    <citation type="submission" date="2018-10" db="EMBL/GenBank/DDBJ databases">
        <title>Comparative analysis of microorganisms from saline springs in Andes Mountain Range, Colombia.</title>
        <authorList>
            <person name="Rubin E."/>
        </authorList>
    </citation>
    <scope>NUCLEOTIDE SEQUENCE [LARGE SCALE GENOMIC DNA]</scope>
    <source>
        <strain evidence="1 2">USBA 36</strain>
    </source>
</reference>
<gene>
    <name evidence="1" type="ORF">BCL74_2066</name>
</gene>
<protein>
    <submittedName>
        <fullName evidence="1">Uncharacterized protein</fullName>
    </submittedName>
</protein>
<sequence>MYNVKVYHRQSDAALIVDNDGKIVIKTGGSIVPDSETQAAHIADVSTATVAWTTAEKGRFNAALAALEGVGILATS</sequence>
<dbReference type="AlphaFoldDB" id="A0A420WGN1"/>
<dbReference type="Proteomes" id="UP000277424">
    <property type="component" value="Unassembled WGS sequence"/>
</dbReference>
<dbReference type="RefSeq" id="WP_121219725.1">
    <property type="nucleotide sequence ID" value="NZ_RBIG01000002.1"/>
</dbReference>
<organism evidence="1 2">
    <name type="scientific">Oceanibaculum indicum</name>
    <dbReference type="NCBI Taxonomy" id="526216"/>
    <lineage>
        <taxon>Bacteria</taxon>
        <taxon>Pseudomonadati</taxon>
        <taxon>Pseudomonadota</taxon>
        <taxon>Alphaproteobacteria</taxon>
        <taxon>Rhodospirillales</taxon>
        <taxon>Oceanibaculaceae</taxon>
        <taxon>Oceanibaculum</taxon>
    </lineage>
</organism>
<evidence type="ECO:0000313" key="1">
    <source>
        <dbReference type="EMBL" id="RKQ70126.1"/>
    </source>
</evidence>